<dbReference type="Proteomes" id="UP000000647">
    <property type="component" value="Chromosome"/>
</dbReference>
<dbReference type="RefSeq" id="WP_011815010.1">
    <property type="nucleotide sequence ID" value="NC_008789.1"/>
</dbReference>
<reference evidence="1 2" key="2">
    <citation type="journal article" date="2013" name="Stand. Genomic Sci.">
        <title>Complete genome sequence of Halorhodospira halophila SL1.</title>
        <authorList>
            <person name="Challacombe J.F."/>
            <person name="Majid S."/>
            <person name="Deole R."/>
            <person name="Brettin T.S."/>
            <person name="Bruce D."/>
            <person name="Delano S.F."/>
            <person name="Detter J.C."/>
            <person name="Gleasner C.D."/>
            <person name="Han C.S."/>
            <person name="Misra M."/>
            <person name="Reitenga K.G."/>
            <person name="Mikhailova N."/>
            <person name="Woyke T."/>
            <person name="Pitluck S."/>
            <person name="Nolan M."/>
            <person name="Land M.L."/>
            <person name="Saunders E."/>
            <person name="Tapia R."/>
            <person name="Lapidus A."/>
            <person name="Ivanova N."/>
            <person name="Hoff W.D."/>
        </authorList>
    </citation>
    <scope>NUCLEOTIDE SEQUENCE [LARGE SCALE GENOMIC DNA]</scope>
    <source>
        <strain evidence="2">DSM 244 / SL1</strain>
    </source>
</reference>
<organism evidence="1 2">
    <name type="scientific">Halorhodospira halophila (strain DSM 244 / SL1)</name>
    <name type="common">Ectothiorhodospira halophila (strain DSM 244 / SL1)</name>
    <dbReference type="NCBI Taxonomy" id="349124"/>
    <lineage>
        <taxon>Bacteria</taxon>
        <taxon>Pseudomonadati</taxon>
        <taxon>Pseudomonadota</taxon>
        <taxon>Gammaproteobacteria</taxon>
        <taxon>Chromatiales</taxon>
        <taxon>Ectothiorhodospiraceae</taxon>
        <taxon>Halorhodospira</taxon>
    </lineage>
</organism>
<keyword evidence="2" id="KW-1185">Reference proteome</keyword>
<accession>A1WZ76</accession>
<dbReference type="AlphaFoldDB" id="A1WZ76"/>
<evidence type="ECO:0000313" key="1">
    <source>
        <dbReference type="EMBL" id="ABM62988.1"/>
    </source>
</evidence>
<proteinExistence type="predicted"/>
<dbReference type="KEGG" id="hha:Hhal_2224"/>
<sequence length="167" mass="18591">MSAIRTPRELDTLCSCLTSEAQFQSMQMILALNASPGALAAERGAVARLVDFAEHVQRRIDEARYGTPLDPRGEVAVLLRETRKRLQRNHQGLVAARKVVLVDPQLAPAARKRWFEEIVRAETEHQVLLATLEGVLYLVQDHDVGVAMANAPGDADWRQARSVLARF</sequence>
<evidence type="ECO:0000313" key="2">
    <source>
        <dbReference type="Proteomes" id="UP000000647"/>
    </source>
</evidence>
<name>A1WZ76_HALHL</name>
<reference evidence="2" key="1">
    <citation type="submission" date="2006-12" db="EMBL/GenBank/DDBJ databases">
        <title>Complete sequence of Halorhodospira halophila SL1.</title>
        <authorList>
            <consortium name="US DOE Joint Genome Institute"/>
            <person name="Copeland A."/>
            <person name="Lucas S."/>
            <person name="Lapidus A."/>
            <person name="Barry K."/>
            <person name="Detter J.C."/>
            <person name="Glavina del Rio T."/>
            <person name="Hammon N."/>
            <person name="Israni S."/>
            <person name="Dalin E."/>
            <person name="Tice H."/>
            <person name="Pitluck S."/>
            <person name="Saunders E."/>
            <person name="Brettin T."/>
            <person name="Bruce D."/>
            <person name="Han C."/>
            <person name="Tapia R."/>
            <person name="Schmutz J."/>
            <person name="Larimer F."/>
            <person name="Land M."/>
            <person name="Hauser L."/>
            <person name="Kyrpides N."/>
            <person name="Mikhailova N."/>
            <person name="Hoff W."/>
            <person name="Richardson P."/>
        </authorList>
    </citation>
    <scope>NUCLEOTIDE SEQUENCE [LARGE SCALE GENOMIC DNA]</scope>
    <source>
        <strain evidence="2">DSM 244 / SL1</strain>
    </source>
</reference>
<protein>
    <submittedName>
        <fullName evidence="1">Uncharacterized protein</fullName>
    </submittedName>
</protein>
<gene>
    <name evidence="1" type="ordered locus">Hhal_2224</name>
</gene>
<dbReference type="EMBL" id="CP000544">
    <property type="protein sequence ID" value="ABM62988.1"/>
    <property type="molecule type" value="Genomic_DNA"/>
</dbReference>
<dbReference type="HOGENOM" id="CLU_1592277_0_0_6"/>